<dbReference type="EMBL" id="JAGTJQ010000009">
    <property type="protein sequence ID" value="KAH7025060.1"/>
    <property type="molecule type" value="Genomic_DNA"/>
</dbReference>
<evidence type="ECO:0000259" key="3">
    <source>
        <dbReference type="Pfam" id="PF24883"/>
    </source>
</evidence>
<evidence type="ECO:0000256" key="1">
    <source>
        <dbReference type="ARBA" id="ARBA00022737"/>
    </source>
</evidence>
<dbReference type="InterPro" id="IPR056884">
    <property type="entry name" value="NPHP3-like_N"/>
</dbReference>
<gene>
    <name evidence="4" type="ORF">B0I36DRAFT_387436</name>
</gene>
<feature type="domain" description="Nephrocystin 3-like N-terminal" evidence="3">
    <location>
        <begin position="340"/>
        <end position="501"/>
    </location>
</feature>
<comment type="caution">
    <text evidence="4">The sequence shown here is derived from an EMBL/GenBank/DDBJ whole genome shotgun (WGS) entry which is preliminary data.</text>
</comment>
<evidence type="ECO:0000313" key="4">
    <source>
        <dbReference type="EMBL" id="KAH7025060.1"/>
    </source>
</evidence>
<proteinExistence type="predicted"/>
<dbReference type="Proteomes" id="UP000756346">
    <property type="component" value="Unassembled WGS sequence"/>
</dbReference>
<dbReference type="SUPFAM" id="SSF52540">
    <property type="entry name" value="P-loop containing nucleoside triphosphate hydrolases"/>
    <property type="match status" value="1"/>
</dbReference>
<dbReference type="PANTHER" id="PTHR10039:SF5">
    <property type="entry name" value="NACHT DOMAIN-CONTAINING PROTEIN"/>
    <property type="match status" value="1"/>
</dbReference>
<evidence type="ECO:0000256" key="2">
    <source>
        <dbReference type="SAM" id="MobiDB-lite"/>
    </source>
</evidence>
<protein>
    <recommendedName>
        <fullName evidence="3">Nephrocystin 3-like N-terminal domain-containing protein</fullName>
    </recommendedName>
</protein>
<accession>A0A9P9BM39</accession>
<name>A0A9P9BM39_9PEZI</name>
<reference evidence="4" key="1">
    <citation type="journal article" date="2021" name="Nat. Commun.">
        <title>Genetic determinants of endophytism in the Arabidopsis root mycobiome.</title>
        <authorList>
            <person name="Mesny F."/>
            <person name="Miyauchi S."/>
            <person name="Thiergart T."/>
            <person name="Pickel B."/>
            <person name="Atanasova L."/>
            <person name="Karlsson M."/>
            <person name="Huettel B."/>
            <person name="Barry K.W."/>
            <person name="Haridas S."/>
            <person name="Chen C."/>
            <person name="Bauer D."/>
            <person name="Andreopoulos W."/>
            <person name="Pangilinan J."/>
            <person name="LaButti K."/>
            <person name="Riley R."/>
            <person name="Lipzen A."/>
            <person name="Clum A."/>
            <person name="Drula E."/>
            <person name="Henrissat B."/>
            <person name="Kohler A."/>
            <person name="Grigoriev I.V."/>
            <person name="Martin F.M."/>
            <person name="Hacquard S."/>
        </authorList>
    </citation>
    <scope>NUCLEOTIDE SEQUENCE</scope>
    <source>
        <strain evidence="4">MPI-CAGE-CH-0230</strain>
    </source>
</reference>
<keyword evidence="5" id="KW-1185">Reference proteome</keyword>
<dbReference type="AlphaFoldDB" id="A0A9P9BM39"/>
<dbReference type="Pfam" id="PF24883">
    <property type="entry name" value="NPHP3_N"/>
    <property type="match status" value="1"/>
</dbReference>
<keyword evidence="1" id="KW-0677">Repeat</keyword>
<dbReference type="Gene3D" id="3.40.50.300">
    <property type="entry name" value="P-loop containing nucleotide triphosphate hydrolases"/>
    <property type="match status" value="1"/>
</dbReference>
<dbReference type="PANTHER" id="PTHR10039">
    <property type="entry name" value="AMELOGENIN"/>
    <property type="match status" value="1"/>
</dbReference>
<organism evidence="4 5">
    <name type="scientific">Microdochium trichocladiopsis</name>
    <dbReference type="NCBI Taxonomy" id="1682393"/>
    <lineage>
        <taxon>Eukaryota</taxon>
        <taxon>Fungi</taxon>
        <taxon>Dikarya</taxon>
        <taxon>Ascomycota</taxon>
        <taxon>Pezizomycotina</taxon>
        <taxon>Sordariomycetes</taxon>
        <taxon>Xylariomycetidae</taxon>
        <taxon>Xylariales</taxon>
        <taxon>Microdochiaceae</taxon>
        <taxon>Microdochium</taxon>
    </lineage>
</organism>
<dbReference type="RefSeq" id="XP_046008608.1">
    <property type="nucleotide sequence ID" value="XM_046161175.1"/>
</dbReference>
<dbReference type="GeneID" id="70190721"/>
<evidence type="ECO:0000313" key="5">
    <source>
        <dbReference type="Proteomes" id="UP000756346"/>
    </source>
</evidence>
<sequence length="766" mass="87702">MSGFEAIGIACNIMQILGTAAKAVILCKSIYKGRPGTIDDELVLAAESLKAISDSMQNKCAEWKRQGDDEEKLARTAEKCGVVARALIDEVAYMTKHQAQGDLRAALKTTLTTMWRGRRLRETESSLRKCEDTMRTQLLHRICKQNDLLALKQSKAFATFDAAQRQFVDVCAAGFLGLTAFVNNESEHMRQHMTEESNGAVQAITTAIDSSAMRTRDELTRSANESRERALEQLSDQFETIRLKTYTENERQRFLKSFRYIEMNARQSAIREAERSTFDWIFGNENEGSVQQPPEQEDYGSAEEHADWDSSSEYESGHGTRGDVSQDRAFLKLDSTLWDNFGDWLKSDDKLYWISGKPGSGKSTLVKYIAQNERTKRELSGWRPNTFIVTHYFWKPGRGLQKSFKGMLLSILYQLLGSESTVLDEVMSRYKARTKGPDDHSDWSVDEASRLVHYTLKHWPNTLFFVIDGLDEAESSDSEDIMGFVHAILRYNHVKVCVASRPERMFEKQYGKAQHLRLHYLTERDMIRFFRRRIGHAISASGMPRQEQEDFEYEVVRKSSGVFLWTVLAIRALSVGLRNDDTAKELWERLRMLPEELSGLYKDMWARLNQNNALYQQRGAAYIEVLTVLKQVQNEQDPELARIDRTPAWPLIAYMGAFDPLIQNAILRPEVDLSVEHLVARIQAFGADVKKAIQIWASLVKLYQEAFQTSGSDCWRPLRESIIDDIRNGSDDYQLVDTEEELPMSLIEDGRPEYCLTEEADKYAGL</sequence>
<dbReference type="OrthoDB" id="5086500at2759"/>
<dbReference type="InterPro" id="IPR027417">
    <property type="entry name" value="P-loop_NTPase"/>
</dbReference>
<feature type="region of interest" description="Disordered" evidence="2">
    <location>
        <begin position="284"/>
        <end position="322"/>
    </location>
</feature>